<evidence type="ECO:0000256" key="3">
    <source>
        <dbReference type="ARBA" id="ARBA00022741"/>
    </source>
</evidence>
<dbReference type="SUPFAM" id="SSF52374">
    <property type="entry name" value="Nucleotidylyl transferase"/>
    <property type="match status" value="1"/>
</dbReference>
<evidence type="ECO:0000259" key="9">
    <source>
        <dbReference type="Pfam" id="PF19269"/>
    </source>
</evidence>
<keyword evidence="11" id="KW-1185">Reference proteome</keyword>
<evidence type="ECO:0000259" key="8">
    <source>
        <dbReference type="Pfam" id="PF00749"/>
    </source>
</evidence>
<dbReference type="Gene3D" id="3.40.50.620">
    <property type="entry name" value="HUPs"/>
    <property type="match status" value="1"/>
</dbReference>
<sequence length="558" mass="64256">MNSIELSELIYPEIACDTDYETIYPKRNLPEGAKVTRLGPSPTGFIHLGNLYGAFVDERLAHQSNGIFYLRIEDTDDKRFVENAVETIISSLAFFGIKFDEGVTENGDVGNYGDYTQSHRGEIYRFYAKKLLAEGKAYPCFLTEEEISAIREQQEQEKLAPGIYSGWSKYRDWCKDPEIQKIVTDHMEAGDPFVIRLKSDGVPNAVGEDIKRNKVIDGIRGSLDVPENFQDIVIVKTTGIPTYHFAHAIDDHLMRTTHVIRGEEWLPSLPIHVELFEKLGFELPVYCHTAQLMKIGEDGNKRKLSKRKDPELSLDYYRDQGYHPAAVREYLLTILNSNYEEWRMENPEADINEFIFTTEKMSNSGALFDLDKLNDVSKEAMLHIPAAEIAEFLKAWSLEFAPEYEYVFKDMDLLVKILDLGRDEKKPRKDLVYARQIIEFISYFYDQSFKIVDEVPAEAVSDKIQILESYLSSYKHADTQEEWFNKIREIATELGYAAKPKDFKKNPDDYKGHVGHVSTVIRLALVGRAQSPDVWAIQQIMGEDMVRSRINRMIEEEK</sequence>
<dbReference type="GO" id="GO:0005524">
    <property type="term" value="F:ATP binding"/>
    <property type="evidence" value="ECO:0007669"/>
    <property type="project" value="UniProtKB-UniRule"/>
</dbReference>
<dbReference type="InterPro" id="IPR020751">
    <property type="entry name" value="aa-tRNA-synth_I_codon-bd_sub2"/>
</dbReference>
<comment type="similarity">
    <text evidence="1 7">Belongs to the class-I aminoacyl-tRNA synthetase family. Glutamate--tRNA ligase type 1 subfamily.</text>
</comment>
<comment type="caution">
    <text evidence="7">Lacks conserved residue(s) required for the propagation of feature annotation.</text>
</comment>
<evidence type="ECO:0000256" key="6">
    <source>
        <dbReference type="ARBA" id="ARBA00023146"/>
    </source>
</evidence>
<dbReference type="InterPro" id="IPR004527">
    <property type="entry name" value="Glu-tRNA-ligase_bac/mito"/>
</dbReference>
<keyword evidence="5 7" id="KW-0648">Protein biosynthesis</keyword>
<evidence type="ECO:0000256" key="2">
    <source>
        <dbReference type="ARBA" id="ARBA00022598"/>
    </source>
</evidence>
<dbReference type="GO" id="GO:0004818">
    <property type="term" value="F:glutamate-tRNA ligase activity"/>
    <property type="evidence" value="ECO:0007669"/>
    <property type="project" value="UniProtKB-UniRule"/>
</dbReference>
<dbReference type="InterPro" id="IPR045462">
    <property type="entry name" value="aa-tRNA-synth_I_cd-bd"/>
</dbReference>
<comment type="catalytic activity">
    <reaction evidence="7">
        <text>tRNA(Glu) + L-glutamate + ATP = L-glutamyl-tRNA(Glu) + AMP + diphosphate</text>
        <dbReference type="Rhea" id="RHEA:23540"/>
        <dbReference type="Rhea" id="RHEA-COMP:9663"/>
        <dbReference type="Rhea" id="RHEA-COMP:9680"/>
        <dbReference type="ChEBI" id="CHEBI:29985"/>
        <dbReference type="ChEBI" id="CHEBI:30616"/>
        <dbReference type="ChEBI" id="CHEBI:33019"/>
        <dbReference type="ChEBI" id="CHEBI:78442"/>
        <dbReference type="ChEBI" id="CHEBI:78520"/>
        <dbReference type="ChEBI" id="CHEBI:456215"/>
        <dbReference type="EC" id="6.1.1.17"/>
    </reaction>
</comment>
<keyword evidence="7" id="KW-0963">Cytoplasm</keyword>
<name>A0A223ATN4_9FIRM</name>
<dbReference type="InterPro" id="IPR020058">
    <property type="entry name" value="Glu/Gln-tRNA-synth_Ib_cat-dom"/>
</dbReference>
<dbReference type="GO" id="GO:0000049">
    <property type="term" value="F:tRNA binding"/>
    <property type="evidence" value="ECO:0007669"/>
    <property type="project" value="InterPro"/>
</dbReference>
<gene>
    <name evidence="7" type="primary">gltX</name>
    <name evidence="10" type="ORF">AXF17_07910</name>
</gene>
<dbReference type="PRINTS" id="PR00987">
    <property type="entry name" value="TRNASYNTHGLU"/>
</dbReference>
<comment type="subcellular location">
    <subcellularLocation>
        <location evidence="7">Cytoplasm</location>
    </subcellularLocation>
</comment>
<reference evidence="11" key="1">
    <citation type="submission" date="2016-05" db="EMBL/GenBank/DDBJ databases">
        <authorList>
            <person name="Holder M.E."/>
            <person name="Ajami N.J."/>
            <person name="Petrosino J.F."/>
        </authorList>
    </citation>
    <scope>NUCLEOTIDE SEQUENCE [LARGE SCALE GENOMIC DNA]</scope>
    <source>
        <strain evidence="11">ATCC 700696</strain>
    </source>
</reference>
<feature type="short sequence motif" description="'KMSKS' region" evidence="7">
    <location>
        <begin position="303"/>
        <end position="307"/>
    </location>
</feature>
<dbReference type="Pfam" id="PF19269">
    <property type="entry name" value="Anticodon_2"/>
    <property type="match status" value="1"/>
</dbReference>
<accession>A0A223ATN4</accession>
<dbReference type="InterPro" id="IPR008925">
    <property type="entry name" value="aa_tRNA-synth_I_cd-bd_sf"/>
</dbReference>
<dbReference type="PROSITE" id="PS00178">
    <property type="entry name" value="AA_TRNA_LIGASE_I"/>
    <property type="match status" value="1"/>
</dbReference>
<dbReference type="GO" id="GO:0006424">
    <property type="term" value="P:glutamyl-tRNA aminoacylation"/>
    <property type="evidence" value="ECO:0007669"/>
    <property type="project" value="UniProtKB-UniRule"/>
</dbReference>
<keyword evidence="4 7" id="KW-0067">ATP-binding</keyword>
<comment type="function">
    <text evidence="7">Catalyzes the attachment of glutamate to tRNA(Glu) in a two-step reaction: glutamate is first activated by ATP to form Glu-AMP and then transferred to the acceptor end of tRNA(Glu).</text>
</comment>
<comment type="subunit">
    <text evidence="7">Monomer.</text>
</comment>
<feature type="domain" description="Aminoacyl-tRNA synthetase class I anticodon-binding" evidence="9">
    <location>
        <begin position="513"/>
        <end position="554"/>
    </location>
</feature>
<dbReference type="InterPro" id="IPR049940">
    <property type="entry name" value="GluQ/Sye"/>
</dbReference>
<feature type="short sequence motif" description="'HIGH' region" evidence="7">
    <location>
        <begin position="40"/>
        <end position="50"/>
    </location>
</feature>
<dbReference type="HAMAP" id="MF_00022">
    <property type="entry name" value="Glu_tRNA_synth_type1"/>
    <property type="match status" value="1"/>
</dbReference>
<dbReference type="EC" id="6.1.1.17" evidence="7"/>
<evidence type="ECO:0000256" key="5">
    <source>
        <dbReference type="ARBA" id="ARBA00022917"/>
    </source>
</evidence>
<evidence type="ECO:0000313" key="11">
    <source>
        <dbReference type="Proteomes" id="UP000214689"/>
    </source>
</evidence>
<dbReference type="PANTHER" id="PTHR43311">
    <property type="entry name" value="GLUTAMATE--TRNA LIGASE"/>
    <property type="match status" value="1"/>
</dbReference>
<dbReference type="InterPro" id="IPR014729">
    <property type="entry name" value="Rossmann-like_a/b/a_fold"/>
</dbReference>
<dbReference type="OrthoDB" id="9807503at2"/>
<dbReference type="Pfam" id="PF00749">
    <property type="entry name" value="tRNA-synt_1c"/>
    <property type="match status" value="1"/>
</dbReference>
<keyword evidence="2 7" id="KW-0436">Ligase</keyword>
<evidence type="ECO:0000313" key="10">
    <source>
        <dbReference type="EMBL" id="ASS38326.1"/>
    </source>
</evidence>
<evidence type="ECO:0000256" key="1">
    <source>
        <dbReference type="ARBA" id="ARBA00007894"/>
    </source>
</evidence>
<dbReference type="SUPFAM" id="SSF48163">
    <property type="entry name" value="An anticodon-binding domain of class I aminoacyl-tRNA synthetases"/>
    <property type="match status" value="1"/>
</dbReference>
<dbReference type="Proteomes" id="UP000214689">
    <property type="component" value="Chromosome"/>
</dbReference>
<dbReference type="AlphaFoldDB" id="A0A223ATN4"/>
<evidence type="ECO:0000256" key="4">
    <source>
        <dbReference type="ARBA" id="ARBA00022840"/>
    </source>
</evidence>
<dbReference type="EMBL" id="CP016199">
    <property type="protein sequence ID" value="ASS38326.1"/>
    <property type="molecule type" value="Genomic_DNA"/>
</dbReference>
<feature type="binding site" evidence="7">
    <location>
        <position position="306"/>
    </location>
    <ligand>
        <name>ATP</name>
        <dbReference type="ChEBI" id="CHEBI:30616"/>
    </ligand>
</feature>
<evidence type="ECO:0000256" key="7">
    <source>
        <dbReference type="HAMAP-Rule" id="MF_00022"/>
    </source>
</evidence>
<dbReference type="Gene3D" id="1.10.10.350">
    <property type="match status" value="1"/>
</dbReference>
<protein>
    <recommendedName>
        <fullName evidence="7">Glutamate--tRNA ligase</fullName>
        <ecNumber evidence="7">6.1.1.17</ecNumber>
    </recommendedName>
    <alternativeName>
        <fullName evidence="7">Glutamyl-tRNA synthetase</fullName>
        <shortName evidence="7">GluRS</shortName>
    </alternativeName>
</protein>
<dbReference type="InterPro" id="IPR000924">
    <property type="entry name" value="Glu/Gln-tRNA-synth"/>
</dbReference>
<organism evidence="10 11">
    <name type="scientific">Mogibacterium pumilum</name>
    <dbReference type="NCBI Taxonomy" id="86332"/>
    <lineage>
        <taxon>Bacteria</taxon>
        <taxon>Bacillati</taxon>
        <taxon>Bacillota</taxon>
        <taxon>Clostridia</taxon>
        <taxon>Peptostreptococcales</taxon>
        <taxon>Anaerovoracaceae</taxon>
        <taxon>Mogibacterium</taxon>
    </lineage>
</organism>
<proteinExistence type="inferred from homology"/>
<keyword evidence="6 7" id="KW-0030">Aminoacyl-tRNA synthetase</keyword>
<feature type="domain" description="Glutamyl/glutaminyl-tRNA synthetase class Ib catalytic" evidence="8">
    <location>
        <begin position="35"/>
        <end position="374"/>
    </location>
</feature>
<keyword evidence="3 7" id="KW-0547">Nucleotide-binding</keyword>
<dbReference type="InterPro" id="IPR001412">
    <property type="entry name" value="aa-tRNA-synth_I_CS"/>
</dbReference>
<dbReference type="RefSeq" id="WP_094234566.1">
    <property type="nucleotide sequence ID" value="NZ_CP016199.1"/>
</dbReference>
<dbReference type="GO" id="GO:0005829">
    <property type="term" value="C:cytosol"/>
    <property type="evidence" value="ECO:0007669"/>
    <property type="project" value="TreeGrafter"/>
</dbReference>
<dbReference type="PANTHER" id="PTHR43311:SF2">
    <property type="entry name" value="GLUTAMATE--TRNA LIGASE, MITOCHONDRIAL-RELATED"/>
    <property type="match status" value="1"/>
</dbReference>